<dbReference type="Pfam" id="PF08719">
    <property type="entry name" value="NADAR"/>
    <property type="match status" value="1"/>
</dbReference>
<proteinExistence type="predicted"/>
<reference evidence="4 5" key="1">
    <citation type="submission" date="2017-08" db="EMBL/GenBank/DDBJ databases">
        <title>Substantial Increase in Enzyme Production by Combined Drug-Resistance Mutations in Paenibacillus agaridevorans.</title>
        <authorList>
            <person name="Tanaka Y."/>
            <person name="Funane K."/>
            <person name="Hosaka T."/>
            <person name="Shiwa Y."/>
            <person name="Fujita N."/>
            <person name="Miyazaki T."/>
            <person name="Yoshikawa H."/>
            <person name="Murakami K."/>
            <person name="Kasahara K."/>
            <person name="Inaoka T."/>
            <person name="Hiraga Y."/>
            <person name="Ochi K."/>
        </authorList>
    </citation>
    <scope>NUCLEOTIDE SEQUENCE [LARGE SCALE GENOMIC DNA]</scope>
    <source>
        <strain evidence="4 5">T-3040</strain>
    </source>
</reference>
<evidence type="ECO:0000256" key="2">
    <source>
        <dbReference type="ARBA" id="ARBA00000751"/>
    </source>
</evidence>
<evidence type="ECO:0000313" key="5">
    <source>
        <dbReference type="Proteomes" id="UP000245202"/>
    </source>
</evidence>
<feature type="domain" description="NADAR" evidence="3">
    <location>
        <begin position="1"/>
        <end position="119"/>
    </location>
</feature>
<comment type="catalytic activity">
    <reaction evidence="1">
        <text>5-amino-6-(5-phospho-D-ribosylamino)uracil + H2O = 5,6-diaminouracil + D-ribose 5-phosphate</text>
        <dbReference type="Rhea" id="RHEA:55020"/>
        <dbReference type="ChEBI" id="CHEBI:15377"/>
        <dbReference type="ChEBI" id="CHEBI:46252"/>
        <dbReference type="ChEBI" id="CHEBI:58453"/>
        <dbReference type="ChEBI" id="CHEBI:78346"/>
    </reaction>
</comment>
<evidence type="ECO:0000259" key="3">
    <source>
        <dbReference type="Pfam" id="PF08719"/>
    </source>
</evidence>
<protein>
    <recommendedName>
        <fullName evidence="3">NADAR domain-containing protein</fullName>
    </recommendedName>
</protein>
<evidence type="ECO:0000256" key="1">
    <source>
        <dbReference type="ARBA" id="ARBA00000022"/>
    </source>
</evidence>
<keyword evidence="5" id="KW-1185">Reference proteome</keyword>
<dbReference type="Gene3D" id="1.10.357.40">
    <property type="entry name" value="YbiA-like"/>
    <property type="match status" value="1"/>
</dbReference>
<sequence length="127" mass="14420">MAEKARLFHDEASLATILRTGNPKVMKEFGRRVSGFDGQVWEDRCYGIVKQANEAKFSQHPELGNFLKATGERIIVEASPYDRIWGIGLMQDDPKAKDPLQWRGTNLLGFALMEVRDILLGRKEVTK</sequence>
<dbReference type="SUPFAM" id="SSF143990">
    <property type="entry name" value="YbiA-like"/>
    <property type="match status" value="1"/>
</dbReference>
<organism evidence="4 5">
    <name type="scientific">Paenibacillus agaridevorans</name>
    <dbReference type="NCBI Taxonomy" id="171404"/>
    <lineage>
        <taxon>Bacteria</taxon>
        <taxon>Bacillati</taxon>
        <taxon>Bacillota</taxon>
        <taxon>Bacilli</taxon>
        <taxon>Bacillales</taxon>
        <taxon>Paenibacillaceae</taxon>
        <taxon>Paenibacillus</taxon>
    </lineage>
</organism>
<gene>
    <name evidence="4" type="ORF">PAT3040_05133</name>
</gene>
<comment type="catalytic activity">
    <reaction evidence="2">
        <text>2,5-diamino-6-hydroxy-4-(5-phosphoribosylamino)-pyrimidine + H2O = 2,5,6-triamino-4-hydroxypyrimidine + D-ribose 5-phosphate</text>
        <dbReference type="Rhea" id="RHEA:23436"/>
        <dbReference type="ChEBI" id="CHEBI:15377"/>
        <dbReference type="ChEBI" id="CHEBI:58614"/>
        <dbReference type="ChEBI" id="CHEBI:78346"/>
        <dbReference type="ChEBI" id="CHEBI:137796"/>
    </reaction>
</comment>
<evidence type="ECO:0000313" key="4">
    <source>
        <dbReference type="EMBL" id="GBG10402.1"/>
    </source>
</evidence>
<name>A0A2R5EUN1_9BACL</name>
<comment type="caution">
    <text evidence="4">The sequence shown here is derived from an EMBL/GenBank/DDBJ whole genome shotgun (WGS) entry which is preliminary data.</text>
</comment>
<dbReference type="Proteomes" id="UP000245202">
    <property type="component" value="Unassembled WGS sequence"/>
</dbReference>
<dbReference type="CDD" id="cd15457">
    <property type="entry name" value="NADAR"/>
    <property type="match status" value="1"/>
</dbReference>
<dbReference type="EMBL" id="BDQX01000317">
    <property type="protein sequence ID" value="GBG10402.1"/>
    <property type="molecule type" value="Genomic_DNA"/>
</dbReference>
<dbReference type="NCBIfam" id="TIGR02464">
    <property type="entry name" value="ribofla_fusion"/>
    <property type="match status" value="1"/>
</dbReference>
<dbReference type="InterPro" id="IPR037238">
    <property type="entry name" value="YbiA-like_sf"/>
</dbReference>
<dbReference type="AlphaFoldDB" id="A0A2R5EUN1"/>
<accession>A0A2R5EUN1</accession>
<dbReference type="InterPro" id="IPR012816">
    <property type="entry name" value="NADAR"/>
</dbReference>